<accession>A0A154BPW6</accession>
<dbReference type="EC" id="2.6.1.52" evidence="11"/>
<dbReference type="InterPro" id="IPR022278">
    <property type="entry name" value="Pser_aminoTfrase"/>
</dbReference>
<keyword evidence="11" id="KW-0963">Cytoplasm</keyword>
<feature type="domain" description="Aminotransferase class V" evidence="12">
    <location>
        <begin position="5"/>
        <end position="350"/>
    </location>
</feature>
<dbReference type="PANTHER" id="PTHR43247">
    <property type="entry name" value="PHOSPHOSERINE AMINOTRANSFERASE"/>
    <property type="match status" value="1"/>
</dbReference>
<gene>
    <name evidence="11" type="primary">serC</name>
    <name evidence="13" type="ORF">AXX12_05695</name>
</gene>
<evidence type="ECO:0000256" key="9">
    <source>
        <dbReference type="ARBA" id="ARBA00047630"/>
    </source>
</evidence>
<evidence type="ECO:0000256" key="1">
    <source>
        <dbReference type="ARBA" id="ARBA00003483"/>
    </source>
</evidence>
<dbReference type="InterPro" id="IPR015421">
    <property type="entry name" value="PyrdxlP-dep_Trfase_major"/>
</dbReference>
<keyword evidence="5 11" id="KW-0028">Amino-acid biosynthesis</keyword>
<dbReference type="EMBL" id="LSGP01000017">
    <property type="protein sequence ID" value="KYZ75935.1"/>
    <property type="molecule type" value="Genomic_DNA"/>
</dbReference>
<dbReference type="RefSeq" id="WP_066240495.1">
    <property type="nucleotide sequence ID" value="NZ_LSGP01000017.1"/>
</dbReference>
<keyword evidence="7 11" id="KW-0663">Pyridoxal phosphate</keyword>
<evidence type="ECO:0000256" key="7">
    <source>
        <dbReference type="ARBA" id="ARBA00022898"/>
    </source>
</evidence>
<feature type="binding site" evidence="11">
    <location>
        <position position="153"/>
    </location>
    <ligand>
        <name>pyridoxal 5'-phosphate</name>
        <dbReference type="ChEBI" id="CHEBI:597326"/>
    </ligand>
</feature>
<comment type="function">
    <text evidence="1 11">Catalyzes the reversible conversion of 3-phosphohydroxypyruvate to phosphoserine and of 3-hydroxy-2-oxo-4-phosphonooxybutanoate to phosphohydroxythreonine.</text>
</comment>
<evidence type="ECO:0000256" key="5">
    <source>
        <dbReference type="ARBA" id="ARBA00022605"/>
    </source>
</evidence>
<dbReference type="FunFam" id="3.40.640.10:FF:000010">
    <property type="entry name" value="Phosphoserine aminotransferase"/>
    <property type="match status" value="1"/>
</dbReference>
<dbReference type="Pfam" id="PF00266">
    <property type="entry name" value="Aminotran_5"/>
    <property type="match status" value="1"/>
</dbReference>
<evidence type="ECO:0000313" key="13">
    <source>
        <dbReference type="EMBL" id="KYZ75935.1"/>
    </source>
</evidence>
<feature type="binding site" evidence="11">
    <location>
        <position position="43"/>
    </location>
    <ligand>
        <name>L-glutamate</name>
        <dbReference type="ChEBI" id="CHEBI:29985"/>
    </ligand>
</feature>
<keyword evidence="6 11" id="KW-0808">Transferase</keyword>
<dbReference type="GO" id="GO:0006564">
    <property type="term" value="P:L-serine biosynthetic process"/>
    <property type="evidence" value="ECO:0007669"/>
    <property type="project" value="UniProtKB-UniRule"/>
</dbReference>
<feature type="binding site" evidence="11">
    <location>
        <position position="103"/>
    </location>
    <ligand>
        <name>pyridoxal 5'-phosphate</name>
        <dbReference type="ChEBI" id="CHEBI:597326"/>
    </ligand>
</feature>
<dbReference type="SUPFAM" id="SSF53383">
    <property type="entry name" value="PLP-dependent transferases"/>
    <property type="match status" value="1"/>
</dbReference>
<comment type="similarity">
    <text evidence="3 11">Belongs to the class-V pyridoxal-phosphate-dependent aminotransferase family. SerC subfamily.</text>
</comment>
<feature type="modified residue" description="N6-(pyridoxal phosphate)lysine" evidence="11">
    <location>
        <position position="197"/>
    </location>
</feature>
<comment type="subcellular location">
    <subcellularLocation>
        <location evidence="11">Cytoplasm</location>
    </subcellularLocation>
</comment>
<dbReference type="HAMAP" id="MF_00160">
    <property type="entry name" value="SerC_aminotrans_5"/>
    <property type="match status" value="1"/>
</dbReference>
<keyword evidence="14" id="KW-1185">Reference proteome</keyword>
<organism evidence="13 14">
    <name type="scientific">Anaerosporomusa subterranea</name>
    <dbReference type="NCBI Taxonomy" id="1794912"/>
    <lineage>
        <taxon>Bacteria</taxon>
        <taxon>Bacillati</taxon>
        <taxon>Bacillota</taxon>
        <taxon>Negativicutes</taxon>
        <taxon>Acetonemataceae</taxon>
        <taxon>Anaerosporomusa</taxon>
    </lineage>
</organism>
<comment type="catalytic activity">
    <reaction evidence="10 11">
        <text>O-phospho-L-serine + 2-oxoglutarate = 3-phosphooxypyruvate + L-glutamate</text>
        <dbReference type="Rhea" id="RHEA:14329"/>
        <dbReference type="ChEBI" id="CHEBI:16810"/>
        <dbReference type="ChEBI" id="CHEBI:18110"/>
        <dbReference type="ChEBI" id="CHEBI:29985"/>
        <dbReference type="ChEBI" id="CHEBI:57524"/>
        <dbReference type="EC" id="2.6.1.52"/>
    </reaction>
</comment>
<dbReference type="NCBIfam" id="TIGR01364">
    <property type="entry name" value="serC_1"/>
    <property type="match status" value="1"/>
</dbReference>
<dbReference type="GO" id="GO:0030170">
    <property type="term" value="F:pyridoxal phosphate binding"/>
    <property type="evidence" value="ECO:0007669"/>
    <property type="project" value="UniProtKB-UniRule"/>
</dbReference>
<dbReference type="PANTHER" id="PTHR43247:SF1">
    <property type="entry name" value="PHOSPHOSERINE AMINOTRANSFERASE"/>
    <property type="match status" value="1"/>
</dbReference>
<comment type="caution">
    <text evidence="11">Lacks conserved residue(s) required for the propagation of feature annotation.</text>
</comment>
<evidence type="ECO:0000256" key="8">
    <source>
        <dbReference type="ARBA" id="ARBA00023299"/>
    </source>
</evidence>
<dbReference type="Gene3D" id="3.40.640.10">
    <property type="entry name" value="Type I PLP-dependent aspartate aminotransferase-like (Major domain)"/>
    <property type="match status" value="1"/>
</dbReference>
<dbReference type="GO" id="GO:0004648">
    <property type="term" value="F:O-phospho-L-serine:2-oxoglutarate aminotransferase activity"/>
    <property type="evidence" value="ECO:0007669"/>
    <property type="project" value="UniProtKB-UniRule"/>
</dbReference>
<dbReference type="FunFam" id="3.90.1150.10:FF:000006">
    <property type="entry name" value="Phosphoserine aminotransferase"/>
    <property type="match status" value="1"/>
</dbReference>
<dbReference type="OrthoDB" id="9809412at2"/>
<dbReference type="CDD" id="cd00611">
    <property type="entry name" value="PSAT_like"/>
    <property type="match status" value="1"/>
</dbReference>
<sequence>MTERVFNFNPGPATLPLEVLEQAQRELLSYQNTGMSILEMSHRSKPYEAIHQEAEASLKEMLGVGENYRVLFLQGGASSQFSMIPMNFLTVGRTADYIVTGVFAEKAWQEAKLIGNTHVAASTADVNYRRIPALSEIALSDNPVYVHMTSNNTIYGTQWQAFPDTGDVPLVVDMSSDILSYPVDGNKFALIYAGAQKNLGTAGATIVVIRKDLLETCPKQLPTMLRYDIHAKNDSLYNTPPGFSVYLANLSLQWLKRQGGPAGIERHNQAKAALVYDAIDNSGGFYRGHAEKDSRSLMNITFRLPSEDLEATFAKEAGAVGLVGLKGHRLVGGMRASIYNAMSKAGCQALAEFMAEFQRKNG</sequence>
<evidence type="ECO:0000256" key="3">
    <source>
        <dbReference type="ARBA" id="ARBA00006904"/>
    </source>
</evidence>
<keyword evidence="4 11" id="KW-0032">Aminotransferase</keyword>
<dbReference type="GO" id="GO:0005737">
    <property type="term" value="C:cytoplasm"/>
    <property type="evidence" value="ECO:0007669"/>
    <property type="project" value="UniProtKB-SubCell"/>
</dbReference>
<evidence type="ECO:0000256" key="10">
    <source>
        <dbReference type="ARBA" id="ARBA00049007"/>
    </source>
</evidence>
<evidence type="ECO:0000313" key="14">
    <source>
        <dbReference type="Proteomes" id="UP000076268"/>
    </source>
</evidence>
<dbReference type="UniPathway" id="UPA00135">
    <property type="reaction ID" value="UER00197"/>
</dbReference>
<name>A0A154BPW6_ANASB</name>
<evidence type="ECO:0000256" key="4">
    <source>
        <dbReference type="ARBA" id="ARBA00022576"/>
    </source>
</evidence>
<evidence type="ECO:0000256" key="6">
    <source>
        <dbReference type="ARBA" id="ARBA00022679"/>
    </source>
</evidence>
<comment type="catalytic activity">
    <reaction evidence="9 11">
        <text>4-(phosphooxy)-L-threonine + 2-oxoglutarate = (R)-3-hydroxy-2-oxo-4-phosphooxybutanoate + L-glutamate</text>
        <dbReference type="Rhea" id="RHEA:16573"/>
        <dbReference type="ChEBI" id="CHEBI:16810"/>
        <dbReference type="ChEBI" id="CHEBI:29985"/>
        <dbReference type="ChEBI" id="CHEBI:58452"/>
        <dbReference type="ChEBI" id="CHEBI:58538"/>
        <dbReference type="EC" id="2.6.1.52"/>
    </reaction>
</comment>
<dbReference type="PIRSF" id="PIRSF000525">
    <property type="entry name" value="SerC"/>
    <property type="match status" value="1"/>
</dbReference>
<protein>
    <recommendedName>
        <fullName evidence="11">Phosphoserine aminotransferase</fullName>
        <ecNumber evidence="11">2.6.1.52</ecNumber>
    </recommendedName>
    <alternativeName>
        <fullName evidence="11">Phosphohydroxythreonine aminotransferase</fullName>
        <shortName evidence="11">PSAT</shortName>
    </alternativeName>
</protein>
<keyword evidence="8 11" id="KW-0718">Serine biosynthesis</keyword>
<feature type="binding site" evidence="11">
    <location>
        <begin position="238"/>
        <end position="239"/>
    </location>
    <ligand>
        <name>pyridoxal 5'-phosphate</name>
        <dbReference type="ChEBI" id="CHEBI:597326"/>
    </ligand>
</feature>
<dbReference type="InterPro" id="IPR015424">
    <property type="entry name" value="PyrdxlP-dep_Trfase"/>
</dbReference>
<feature type="binding site" evidence="11">
    <location>
        <position position="196"/>
    </location>
    <ligand>
        <name>pyridoxal 5'-phosphate</name>
        <dbReference type="ChEBI" id="CHEBI:597326"/>
    </ligand>
</feature>
<feature type="binding site" evidence="11">
    <location>
        <position position="173"/>
    </location>
    <ligand>
        <name>pyridoxal 5'-phosphate</name>
        <dbReference type="ChEBI" id="CHEBI:597326"/>
    </ligand>
</feature>
<dbReference type="InterPro" id="IPR015422">
    <property type="entry name" value="PyrdxlP-dep_Trfase_small"/>
</dbReference>
<dbReference type="Proteomes" id="UP000076268">
    <property type="component" value="Unassembled WGS sequence"/>
</dbReference>
<comment type="cofactor">
    <cofactor evidence="11">
        <name>pyridoxal 5'-phosphate</name>
        <dbReference type="ChEBI" id="CHEBI:597326"/>
    </cofactor>
    <text evidence="11">Binds 1 pyridoxal phosphate per subunit.</text>
</comment>
<feature type="binding site" evidence="11">
    <location>
        <begin position="77"/>
        <end position="78"/>
    </location>
    <ligand>
        <name>pyridoxal 5'-phosphate</name>
        <dbReference type="ChEBI" id="CHEBI:597326"/>
    </ligand>
</feature>
<evidence type="ECO:0000259" key="12">
    <source>
        <dbReference type="Pfam" id="PF00266"/>
    </source>
</evidence>
<dbReference type="NCBIfam" id="NF003764">
    <property type="entry name" value="PRK05355.1"/>
    <property type="match status" value="1"/>
</dbReference>
<evidence type="ECO:0000256" key="11">
    <source>
        <dbReference type="HAMAP-Rule" id="MF_00160"/>
    </source>
</evidence>
<proteinExistence type="inferred from homology"/>
<dbReference type="AlphaFoldDB" id="A0A154BPW6"/>
<dbReference type="InterPro" id="IPR000192">
    <property type="entry name" value="Aminotrans_V_dom"/>
</dbReference>
<comment type="subunit">
    <text evidence="11">Homodimer.</text>
</comment>
<comment type="pathway">
    <text evidence="2 11">Amino-acid biosynthesis; L-serine biosynthesis; L-serine from 3-phospho-D-glycerate: step 2/3.</text>
</comment>
<dbReference type="Gene3D" id="3.90.1150.10">
    <property type="entry name" value="Aspartate Aminotransferase, domain 1"/>
    <property type="match status" value="1"/>
</dbReference>
<dbReference type="STRING" id="1794912.AXX12_05695"/>
<comment type="caution">
    <text evidence="13">The sequence shown here is derived from an EMBL/GenBank/DDBJ whole genome shotgun (WGS) entry which is preliminary data.</text>
</comment>
<reference evidence="13 14" key="1">
    <citation type="submission" date="2016-02" db="EMBL/GenBank/DDBJ databases">
        <title>Anaerosporomusa subterraneum gen. nov., sp. nov., a spore-forming obligate anaerobe isolated from saprolite.</title>
        <authorList>
            <person name="Choi J.K."/>
            <person name="Shah M."/>
            <person name="Yee N."/>
        </authorList>
    </citation>
    <scope>NUCLEOTIDE SEQUENCE [LARGE SCALE GENOMIC DNA]</scope>
    <source>
        <strain evidence="13 14">RU4</strain>
    </source>
</reference>
<evidence type="ECO:0000256" key="2">
    <source>
        <dbReference type="ARBA" id="ARBA00005099"/>
    </source>
</evidence>